<protein>
    <recommendedName>
        <fullName evidence="4">C2H2-type domain-containing protein</fullName>
    </recommendedName>
</protein>
<feature type="region of interest" description="Disordered" evidence="1">
    <location>
        <begin position="1178"/>
        <end position="1332"/>
    </location>
</feature>
<evidence type="ECO:0000313" key="3">
    <source>
        <dbReference type="Proteomes" id="UP000683000"/>
    </source>
</evidence>
<feature type="region of interest" description="Disordered" evidence="1">
    <location>
        <begin position="1"/>
        <end position="25"/>
    </location>
</feature>
<feature type="compositionally biased region" description="Polar residues" evidence="1">
    <location>
        <begin position="1243"/>
        <end position="1254"/>
    </location>
</feature>
<accession>A0A8I2YYN7</accession>
<keyword evidence="3" id="KW-1185">Reference proteome</keyword>
<dbReference type="PANTHER" id="PTHR31912">
    <property type="entry name" value="IP13529P"/>
    <property type="match status" value="1"/>
</dbReference>
<feature type="compositionally biased region" description="Basic and acidic residues" evidence="1">
    <location>
        <begin position="1318"/>
        <end position="1332"/>
    </location>
</feature>
<feature type="compositionally biased region" description="Low complexity" evidence="1">
    <location>
        <begin position="1231"/>
        <end position="1242"/>
    </location>
</feature>
<evidence type="ECO:0000313" key="2">
    <source>
        <dbReference type="EMBL" id="KAG6380384.1"/>
    </source>
</evidence>
<dbReference type="Proteomes" id="UP000683000">
    <property type="component" value="Unassembled WGS sequence"/>
</dbReference>
<organism evidence="2 3">
    <name type="scientific">Boletus reticuloceps</name>
    <dbReference type="NCBI Taxonomy" id="495285"/>
    <lineage>
        <taxon>Eukaryota</taxon>
        <taxon>Fungi</taxon>
        <taxon>Dikarya</taxon>
        <taxon>Basidiomycota</taxon>
        <taxon>Agaricomycotina</taxon>
        <taxon>Agaricomycetes</taxon>
        <taxon>Agaricomycetidae</taxon>
        <taxon>Boletales</taxon>
        <taxon>Boletineae</taxon>
        <taxon>Boletaceae</taxon>
        <taxon>Boletoideae</taxon>
        <taxon>Boletus</taxon>
    </lineage>
</organism>
<dbReference type="EMBL" id="JAGFBS010000003">
    <property type="protein sequence ID" value="KAG6380384.1"/>
    <property type="molecule type" value="Genomic_DNA"/>
</dbReference>
<feature type="region of interest" description="Disordered" evidence="1">
    <location>
        <begin position="1498"/>
        <end position="1517"/>
    </location>
</feature>
<evidence type="ECO:0008006" key="4">
    <source>
        <dbReference type="Google" id="ProtNLM"/>
    </source>
</evidence>
<name>A0A8I2YYN7_9AGAM</name>
<dbReference type="OrthoDB" id="2641988at2759"/>
<feature type="compositionally biased region" description="Acidic residues" evidence="1">
    <location>
        <begin position="1502"/>
        <end position="1513"/>
    </location>
</feature>
<sequence length="1598" mass="178192">MVRSSTQKPPLDPDGKGSRGQRPSSLTLSATVFTAVRTDPQHVTCKICPGRGCKKPFIRRCHVVDHIQSKKHQKNLREAIKQKEQDIPLKVGTLECHQSAFSLPMETPASDIFAMVPDGLPSPPPFDTNSGNPEVPFGQAWDEFEAERTLHVDDYFDEIRRMIENGESIFPTMLPPLEEELGLEDFDEIDLIPPDFEDHGIDVEPLYSQASRPAKSKVATHVSPDEPLYPWKSKPEFLTHLLFSSPRLRFSQAQKAAVLTWAKDLGAPEVPSMYAMKKAQERFMGLLGTPTEKITAASGNVFYLNALSKAIAMDFANPLTRFAMQEYPEDGQGRMSQVHHGMKMLDDLPDALAPPCARVDCSVYFVNELLQQSTGQFFIPKKFFQARMQGSSEPTVLALGHRASETAEGYAVDPEMIIVEVSTFIRTFEDLQHRVGESGIQFTASSATFSNLMPNPLRAKSGGRMVYTVPLIVFMDDVSGNVSKQWNKHHLLEQEFTIKFTTGSPHATPMELMQGVKDSIQKAADNPIMAFDVKHGEEVMLILYGLIFAGDNPMQAEECSHGGLKCNYLCRTCTVGGTNAEKKSDEGYSDIFQVCRTSCTLHGLIMIFQCGELRTPKDTHAEIKNQIELSMLSGGTEKVKNAVSRSGIKDSATATIVNQLLMLGKELRKKTTGRPRLPEAEVMARLNSELELLLGSQSLDDRINPLLSMPGVNIHKDTPTEILHTILLGIVKYFWGQTTYILDKDRHLGVFQTRLASINQEGLNAPTLHADYIIRYKGGLVGKHMKGLAQVMPYLICDLVPEKVLQGWSLIGKLVVLLWHTSIEDTEAYLATLSHVIDDLLTISAQCAPSILLTKAKFHFLVHLPMFIQRFGPAILFSTERYESFNSVYRLSSVYSNRQAPSRDACRLFAEQDNVKHVVSGGTWHDPTAQKWVKAGPGVVDYFNAHPHQRRLLGFPDMEPPKVGAAQLPAHTEVVRPISWDETEAARCGMESATPAPQRGARFYNLAASFTAAQGDKPRVGTHVIIKYDGGYRIGCVKEILVPVEQCQAMHVAISLLEILPGLHPQLRVPRIRYPMLEQKKVVSPLDVICTVNVQHDCPASSCNSTSTICEKQERLLTSRTKNLVEHASTNAYVVNTSSIHNYRWIKAAIPSILYDEIYAPLILDHAVLRVHAAQALRSKKDTEQSSGTNCGEPSSAAEQGPFEKSQKTRQKGKGKAVPTNTQPVQPHAASSNPGPSNSVSSDHIQTPTFTHPSSDPRHQPRVSRPSNDAEGSVVASAGDNANTHADDSGRLSFPPSSPVHGRSSSLDPPPPGQRRRERSDTAEETLQRESQQRCKRRCAIQVCRDLELAEDTLTAFAELDVPEMLITVFGKHLWLERERIKDEVNSFIKSDDFKGFIKKNLTVFNIPPLAMEDARLTIHIDALMKDVLTKQRSQIKTKITASISKKHHISDLAKSLAGRDFVDVTLAQWGRFAFLRQNYLLFNTMVDESLVKKATALEPREDADDDSAEPASDETRTWSGNQFWEFIDQLLDEIREDVRKKSTTELRKQAWEKYFTDLLQLDLELFPPENRSASLHPSDGRSAPEWQKAIHQDLAWL</sequence>
<dbReference type="PANTHER" id="PTHR31912:SF34">
    <property type="entry name" value="NOTOCHORD-RELATED PROTEIN"/>
    <property type="match status" value="1"/>
</dbReference>
<comment type="caution">
    <text evidence="2">The sequence shown here is derived from an EMBL/GenBank/DDBJ whole genome shotgun (WGS) entry which is preliminary data.</text>
</comment>
<reference evidence="2" key="1">
    <citation type="submission" date="2021-03" db="EMBL/GenBank/DDBJ databases">
        <title>Evolutionary innovations through gain and loss of genes in the ectomycorrhizal Boletales.</title>
        <authorList>
            <person name="Wu G."/>
            <person name="Miyauchi S."/>
            <person name="Morin E."/>
            <person name="Yang Z.-L."/>
            <person name="Xu J."/>
            <person name="Martin F.M."/>
        </authorList>
    </citation>
    <scope>NUCLEOTIDE SEQUENCE</scope>
    <source>
        <strain evidence="2">BR01</strain>
    </source>
</reference>
<gene>
    <name evidence="2" type="ORF">JVT61DRAFT_8499</name>
</gene>
<evidence type="ECO:0000256" key="1">
    <source>
        <dbReference type="SAM" id="MobiDB-lite"/>
    </source>
</evidence>
<proteinExistence type="predicted"/>